<organism evidence="3 4">
    <name type="scientific">Tegillarca granosa</name>
    <name type="common">Malaysian cockle</name>
    <name type="synonym">Anadara granosa</name>
    <dbReference type="NCBI Taxonomy" id="220873"/>
    <lineage>
        <taxon>Eukaryota</taxon>
        <taxon>Metazoa</taxon>
        <taxon>Spiralia</taxon>
        <taxon>Lophotrochozoa</taxon>
        <taxon>Mollusca</taxon>
        <taxon>Bivalvia</taxon>
        <taxon>Autobranchia</taxon>
        <taxon>Pteriomorphia</taxon>
        <taxon>Arcoida</taxon>
        <taxon>Arcoidea</taxon>
        <taxon>Arcidae</taxon>
        <taxon>Tegillarca</taxon>
    </lineage>
</organism>
<dbReference type="InterPro" id="IPR000566">
    <property type="entry name" value="Lipocln_cytosolic_FA-bd_dom"/>
</dbReference>
<dbReference type="PANTHER" id="PTHR10612:SF34">
    <property type="entry name" value="APOLIPOPROTEIN D"/>
    <property type="match status" value="1"/>
</dbReference>
<evidence type="ECO:0000313" key="3">
    <source>
        <dbReference type="EMBL" id="KAJ8302494.1"/>
    </source>
</evidence>
<keyword evidence="1" id="KW-0446">Lipid-binding</keyword>
<dbReference type="Proteomes" id="UP001217089">
    <property type="component" value="Unassembled WGS sequence"/>
</dbReference>
<dbReference type="EMBL" id="JARBDR010000917">
    <property type="protein sequence ID" value="KAJ8302494.1"/>
    <property type="molecule type" value="Genomic_DNA"/>
</dbReference>
<feature type="domain" description="Lipocalin/cytosolic fatty-acid binding" evidence="2">
    <location>
        <begin position="30"/>
        <end position="91"/>
    </location>
</feature>
<reference evidence="3 4" key="1">
    <citation type="submission" date="2022-12" db="EMBL/GenBank/DDBJ databases">
        <title>Chromosome-level genome of Tegillarca granosa.</title>
        <authorList>
            <person name="Kim J."/>
        </authorList>
    </citation>
    <scope>NUCLEOTIDE SEQUENCE [LARGE SCALE GENOMIC DNA]</scope>
    <source>
        <strain evidence="3">Teg-2019</strain>
        <tissue evidence="3">Adductor muscle</tissue>
    </source>
</reference>
<name>A0ABQ9EAX9_TEGGR</name>
<evidence type="ECO:0000313" key="4">
    <source>
        <dbReference type="Proteomes" id="UP001217089"/>
    </source>
</evidence>
<keyword evidence="4" id="KW-1185">Reference proteome</keyword>
<evidence type="ECO:0000259" key="2">
    <source>
        <dbReference type="Pfam" id="PF00061"/>
    </source>
</evidence>
<evidence type="ECO:0000256" key="1">
    <source>
        <dbReference type="ARBA" id="ARBA00023121"/>
    </source>
</evidence>
<dbReference type="PANTHER" id="PTHR10612">
    <property type="entry name" value="APOLIPOPROTEIN D"/>
    <property type="match status" value="1"/>
</dbReference>
<dbReference type="Gene3D" id="2.40.128.20">
    <property type="match status" value="1"/>
</dbReference>
<protein>
    <recommendedName>
        <fullName evidence="2">Lipocalin/cytosolic fatty-acid binding domain-containing protein</fullName>
    </recommendedName>
</protein>
<dbReference type="SUPFAM" id="SSF50814">
    <property type="entry name" value="Lipocalins"/>
    <property type="match status" value="1"/>
</dbReference>
<dbReference type="Pfam" id="PF00061">
    <property type="entry name" value="Lipocalin"/>
    <property type="match status" value="1"/>
</dbReference>
<gene>
    <name evidence="3" type="ORF">KUTeg_018890</name>
</gene>
<dbReference type="InterPro" id="IPR012674">
    <property type="entry name" value="Calycin"/>
</dbReference>
<proteinExistence type="predicted"/>
<sequence length="96" mass="11101">MMLEVNNQLKEAIGEGFIPDENQPVSPYADYWILKTDYDSYSLVYSCTNVISVKWNLLGRNRTLDQSVFKMLYQEIASYDVDTSKFTVENQSNCPN</sequence>
<accession>A0ABQ9EAX9</accession>
<comment type="caution">
    <text evidence="3">The sequence shown here is derived from an EMBL/GenBank/DDBJ whole genome shotgun (WGS) entry which is preliminary data.</text>
</comment>